<evidence type="ECO:0000313" key="4">
    <source>
        <dbReference type="Proteomes" id="UP000722485"/>
    </source>
</evidence>
<dbReference type="SMART" id="SM00027">
    <property type="entry name" value="EH"/>
    <property type="match status" value="1"/>
</dbReference>
<feature type="compositionally biased region" description="Low complexity" evidence="1">
    <location>
        <begin position="264"/>
        <end position="283"/>
    </location>
</feature>
<dbReference type="CDD" id="cd00052">
    <property type="entry name" value="EH"/>
    <property type="match status" value="1"/>
</dbReference>
<comment type="caution">
    <text evidence="3">The sequence shown here is derived from an EMBL/GenBank/DDBJ whole genome shotgun (WGS) entry which is preliminary data.</text>
</comment>
<keyword evidence="4" id="KW-1185">Reference proteome</keyword>
<dbReference type="InterPro" id="IPR011992">
    <property type="entry name" value="EF-hand-dom_pair"/>
</dbReference>
<gene>
    <name evidence="3" type="ORF">G7Z17_g8949</name>
</gene>
<feature type="compositionally biased region" description="Basic residues" evidence="1">
    <location>
        <begin position="135"/>
        <end position="145"/>
    </location>
</feature>
<feature type="compositionally biased region" description="Basic residues" evidence="1">
    <location>
        <begin position="383"/>
        <end position="406"/>
    </location>
</feature>
<sequence length="526" mass="57231">MEQYGGMVASRMHALGASPSQLHPGYTGTKADPKSASFIAATLAASRNASPTAKVRTPRRRTSVGAASSSSGEVVDSGSIAPMGSLISMFEQTKTGDPVKRLSPKRSPARSPASSHDSIAEVPEPPPTTDLTLKPKPKPKLKPKPRPLTPPPQPVSQSISVVLSPKPRKPSTPTSKPVLRAATPPRIITRAPTQILSPPSPRPPRQKTNSKQQPPTPPKPRGSSKPSTKPKQAARDDAGTPKQSNSNLAGPRTPAPAEKRPKTSDTVSSDDTFVSASSVQSPERPSPPSLPKPRRMKPALSLPPSPTRDIRRHRHKNSSVTSLPLDSLADAIMASSLASARLTPSNTGGSLSAPALPRRQKSPRMMQTLRQPAKESDEEVDRHKKGPLRKLHTGKKHTHHEGSRKRWREEITPRERKRYEAVWASNRGVLLDMNSPMGTPKAEPTEFVVNIVVREIWKRSRLPLDELLEVWDLVDRHGRGVLGRQEFVVGMWLIDQRLRGRKIPAKVSDSVWGSANGMKVVNPKVK</sequence>
<feature type="domain" description="EH" evidence="2">
    <location>
        <begin position="415"/>
        <end position="518"/>
    </location>
</feature>
<evidence type="ECO:0000256" key="1">
    <source>
        <dbReference type="SAM" id="MobiDB-lite"/>
    </source>
</evidence>
<evidence type="ECO:0000259" key="2">
    <source>
        <dbReference type="PROSITE" id="PS50031"/>
    </source>
</evidence>
<dbReference type="SUPFAM" id="SSF47473">
    <property type="entry name" value="EF-hand"/>
    <property type="match status" value="1"/>
</dbReference>
<name>A0A9P5LCP7_9HYPO</name>
<dbReference type="OrthoDB" id="10045710at2759"/>
<dbReference type="PROSITE" id="PS50031">
    <property type="entry name" value="EH"/>
    <property type="match status" value="1"/>
</dbReference>
<proteinExistence type="predicted"/>
<protein>
    <recommendedName>
        <fullName evidence="2">EH domain-containing protein</fullName>
    </recommendedName>
</protein>
<dbReference type="PRINTS" id="PR01217">
    <property type="entry name" value="PRICHEXTENSN"/>
</dbReference>
<dbReference type="AlphaFoldDB" id="A0A9P5LCP7"/>
<feature type="region of interest" description="Disordered" evidence="1">
    <location>
        <begin position="341"/>
        <end position="408"/>
    </location>
</feature>
<evidence type="ECO:0000313" key="3">
    <source>
        <dbReference type="EMBL" id="KAF7545718.1"/>
    </source>
</evidence>
<dbReference type="Pfam" id="PF12763">
    <property type="entry name" value="EH"/>
    <property type="match status" value="1"/>
</dbReference>
<feature type="region of interest" description="Disordered" evidence="1">
    <location>
        <begin position="44"/>
        <end position="326"/>
    </location>
</feature>
<dbReference type="Proteomes" id="UP000722485">
    <property type="component" value="Unassembled WGS sequence"/>
</dbReference>
<accession>A0A9P5LCP7</accession>
<dbReference type="EMBL" id="JAANBB010000241">
    <property type="protein sequence ID" value="KAF7545718.1"/>
    <property type="molecule type" value="Genomic_DNA"/>
</dbReference>
<feature type="compositionally biased region" description="Low complexity" evidence="1">
    <location>
        <begin position="63"/>
        <end position="79"/>
    </location>
</feature>
<dbReference type="Gene3D" id="1.10.238.10">
    <property type="entry name" value="EF-hand"/>
    <property type="match status" value="1"/>
</dbReference>
<feature type="compositionally biased region" description="Polar residues" evidence="1">
    <location>
        <begin position="341"/>
        <end position="350"/>
    </location>
</feature>
<dbReference type="InterPro" id="IPR000261">
    <property type="entry name" value="EH_dom"/>
</dbReference>
<organism evidence="3 4">
    <name type="scientific">Cylindrodendrum hubeiense</name>
    <dbReference type="NCBI Taxonomy" id="595255"/>
    <lineage>
        <taxon>Eukaryota</taxon>
        <taxon>Fungi</taxon>
        <taxon>Dikarya</taxon>
        <taxon>Ascomycota</taxon>
        <taxon>Pezizomycotina</taxon>
        <taxon>Sordariomycetes</taxon>
        <taxon>Hypocreomycetidae</taxon>
        <taxon>Hypocreales</taxon>
        <taxon>Nectriaceae</taxon>
        <taxon>Cylindrodendrum</taxon>
    </lineage>
</organism>
<reference evidence="3" key="1">
    <citation type="submission" date="2020-03" db="EMBL/GenBank/DDBJ databases">
        <title>Draft Genome Sequence of Cylindrodendrum hubeiense.</title>
        <authorList>
            <person name="Buettner E."/>
            <person name="Kellner H."/>
        </authorList>
    </citation>
    <scope>NUCLEOTIDE SEQUENCE</scope>
    <source>
        <strain evidence="3">IHI 201604</strain>
    </source>
</reference>
<feature type="compositionally biased region" description="Low complexity" evidence="1">
    <location>
        <begin position="155"/>
        <end position="177"/>
    </location>
</feature>